<dbReference type="OrthoDB" id="2987504at2"/>
<dbReference type="Proteomes" id="UP000287296">
    <property type="component" value="Unassembled WGS sequence"/>
</dbReference>
<organism evidence="1 2">
    <name type="scientific">Siminovitchia terrae</name>
    <name type="common">Bacillus terrae</name>
    <dbReference type="NCBI Taxonomy" id="1914933"/>
    <lineage>
        <taxon>Bacteria</taxon>
        <taxon>Bacillati</taxon>
        <taxon>Bacillota</taxon>
        <taxon>Bacilli</taxon>
        <taxon>Bacillales</taxon>
        <taxon>Bacillaceae</taxon>
        <taxon>Siminovitchia</taxon>
    </lineage>
</organism>
<dbReference type="AlphaFoldDB" id="A0A429X2F4"/>
<reference evidence="1 2" key="1">
    <citation type="submission" date="2018-12" db="EMBL/GenBank/DDBJ databases">
        <authorList>
            <person name="Sun L."/>
            <person name="Chen Z."/>
        </authorList>
    </citation>
    <scope>NUCLEOTIDE SEQUENCE [LARGE SCALE GENOMIC DNA]</scope>
    <source>
        <strain evidence="1 2">LMG 29736</strain>
    </source>
</reference>
<protein>
    <submittedName>
        <fullName evidence="1">Uncharacterized protein</fullName>
    </submittedName>
</protein>
<sequence>MNHADKSNHYARIRRELLNIKYPFDKQQFLSYLKKSGKIREYDERQFLYSLQNARSAHPIIKINDFQLNQWLDHIEGSYRFFDGFKTLEECVKHALMPKSKYVFIRFKNQYYAEAYKGLKQLVMGKDEVHFIEDGYFKVEKTHPDNYEVKGRLRKIEIADTIYHELKMFDPDMTAYIFKSVRHDEPIEVSEMTNDYLHYYILLGIRFKDFYYSKKNIPLLKFYFSYTGNYEQLLKRKDVKSVNPFAWRVKNASGDSRPYQTVYVYQPYGGFYSIRL</sequence>
<evidence type="ECO:0000313" key="1">
    <source>
        <dbReference type="EMBL" id="RST57395.1"/>
    </source>
</evidence>
<evidence type="ECO:0000313" key="2">
    <source>
        <dbReference type="Proteomes" id="UP000287296"/>
    </source>
</evidence>
<dbReference type="RefSeq" id="WP_120118547.1">
    <property type="nucleotide sequence ID" value="NZ_QYTW02000035.1"/>
</dbReference>
<gene>
    <name evidence="1" type="ORF">D5F11_023075</name>
</gene>
<dbReference type="EMBL" id="QYTW02000035">
    <property type="protein sequence ID" value="RST57395.1"/>
    <property type="molecule type" value="Genomic_DNA"/>
</dbReference>
<proteinExistence type="predicted"/>
<comment type="caution">
    <text evidence="1">The sequence shown here is derived from an EMBL/GenBank/DDBJ whole genome shotgun (WGS) entry which is preliminary data.</text>
</comment>
<accession>A0A429X2F4</accession>
<name>A0A429X2F4_SIMTE</name>